<keyword evidence="1" id="KW-0175">Coiled coil</keyword>
<keyword evidence="2" id="KW-1185">Reference proteome</keyword>
<evidence type="ECO:0000313" key="2">
    <source>
        <dbReference type="Proteomes" id="UP000079169"/>
    </source>
</evidence>
<dbReference type="GeneID" id="113465761"/>
<dbReference type="PaxDb" id="121845-A0A3Q0IJF4"/>
<dbReference type="AlphaFoldDB" id="A0A3Q0IJF4"/>
<feature type="coiled-coil region" evidence="1">
    <location>
        <begin position="86"/>
        <end position="113"/>
    </location>
</feature>
<organism evidence="2 3">
    <name type="scientific">Diaphorina citri</name>
    <name type="common">Asian citrus psyllid</name>
    <dbReference type="NCBI Taxonomy" id="121845"/>
    <lineage>
        <taxon>Eukaryota</taxon>
        <taxon>Metazoa</taxon>
        <taxon>Ecdysozoa</taxon>
        <taxon>Arthropoda</taxon>
        <taxon>Hexapoda</taxon>
        <taxon>Insecta</taxon>
        <taxon>Pterygota</taxon>
        <taxon>Neoptera</taxon>
        <taxon>Paraneoptera</taxon>
        <taxon>Hemiptera</taxon>
        <taxon>Sternorrhyncha</taxon>
        <taxon>Psylloidea</taxon>
        <taxon>Psyllidae</taxon>
        <taxon>Diaphorininae</taxon>
        <taxon>Diaphorina</taxon>
    </lineage>
</organism>
<dbReference type="KEGG" id="dci:113465761"/>
<dbReference type="Proteomes" id="UP000079169">
    <property type="component" value="Unplaced"/>
</dbReference>
<gene>
    <name evidence="3" type="primary">LOC113465761</name>
</gene>
<sequence>MAKLNKTKIIDFPSWDSPQQSPEFNLYVAKSELIKVTHELTRTRTDDVRDRSQLTEHTRQLETKQAEFSQLIVDTEPFIQQNREIRARFQRIISRNEAKVKALQERTESLRRDASKFTKWEMFMRALVDKYAPYQVQKNLDNAYKLFILDAPSGQKPSVKQDAKKPTNEEKVSQLQLQHDYLTEVLKVATRLYEMSDDTLRGHVSMETIRY</sequence>
<proteinExistence type="predicted"/>
<dbReference type="RefSeq" id="XP_026676349.1">
    <property type="nucleotide sequence ID" value="XM_026820548.1"/>
</dbReference>
<accession>A0A3Q0IJF4</accession>
<name>A0A3Q0IJF4_DIACI</name>
<evidence type="ECO:0000256" key="1">
    <source>
        <dbReference type="SAM" id="Coils"/>
    </source>
</evidence>
<reference evidence="3" key="1">
    <citation type="submission" date="2025-08" db="UniProtKB">
        <authorList>
            <consortium name="RefSeq"/>
        </authorList>
    </citation>
    <scope>IDENTIFICATION</scope>
</reference>
<evidence type="ECO:0000313" key="3">
    <source>
        <dbReference type="RefSeq" id="XP_026676349.1"/>
    </source>
</evidence>
<protein>
    <submittedName>
        <fullName evidence="3">Uncharacterized protein LOC113465761</fullName>
    </submittedName>
</protein>